<dbReference type="InterPro" id="IPR027417">
    <property type="entry name" value="P-loop_NTPase"/>
</dbReference>
<evidence type="ECO:0000256" key="6">
    <source>
        <dbReference type="ARBA" id="ARBA00022741"/>
    </source>
</evidence>
<accession>A0A178IDL3</accession>
<comment type="subcellular location">
    <subcellularLocation>
        <location evidence="1">Cytoplasm</location>
    </subcellularLocation>
</comment>
<keyword evidence="4" id="KW-0678">Repressor</keyword>
<dbReference type="SUPFAM" id="SSF52172">
    <property type="entry name" value="CheY-like"/>
    <property type="match status" value="1"/>
</dbReference>
<dbReference type="InterPro" id="IPR001789">
    <property type="entry name" value="Sig_transdc_resp-reg_receiver"/>
</dbReference>
<dbReference type="Pfam" id="PF25601">
    <property type="entry name" value="AAA_lid_14"/>
    <property type="match status" value="1"/>
</dbReference>
<dbReference type="GO" id="GO:0000160">
    <property type="term" value="P:phosphorelay signal transduction system"/>
    <property type="evidence" value="ECO:0007669"/>
    <property type="project" value="UniProtKB-KW"/>
</dbReference>
<feature type="domain" description="Response regulatory" evidence="18">
    <location>
        <begin position="10"/>
        <end position="124"/>
    </location>
</feature>
<keyword evidence="8" id="KW-0902">Two-component regulatory system</keyword>
<keyword evidence="5 16" id="KW-0597">Phosphoprotein</keyword>
<dbReference type="InterPro" id="IPR011006">
    <property type="entry name" value="CheY-like_superfamily"/>
</dbReference>
<sequence>MSEPASKLPSILVIDDDSEVRYSLSRVLSSRKYQVMEAASGEQGIAIVKKSPPDLIFLDVRMSGMSGLDALQHIRSVNPRQMVILMTAFGTAQTAIEAMKYGAFDYIMKPFEPQKVLSLAENALKAHDDMRASSAYKPSINSEDYKEGIVGSSQPMQDVFKIIGQVTASDVTVMITGESGTGKELVARSIWKHSHRANKPFIAVNCAAIPDNLIESELFGHEKGSFTGATNQRLGKFELCDGGTIFLDEIGDMALATQTKILRVLQQGEIQRVGGTETIKVDVRILAATNKDLETMIREKTFREDLYYRLNVVRIRMPALRDRDGDIPQIVDFCLQNLVRQKKTRVNKVSPEAMGVLTRHRWPGNVRELENVIYRSAVIAQGDTILLKDLPQEILAVVEGAVAPAPAAAAAVPAQPPVMTASQPAAPVAQAGGVAPFEASPAATGEAMPAAGARTPAEHVVPAGAAGALTIDSALDFLHAHLSAGNEPILERLEREMIVRVYKAENGNLARTSEKLGMTRATLRKRMEELGVKNK</sequence>
<dbReference type="InterPro" id="IPR009057">
    <property type="entry name" value="Homeodomain-like_sf"/>
</dbReference>
<gene>
    <name evidence="19" type="ORF">AW736_23615</name>
</gene>
<evidence type="ECO:0000256" key="1">
    <source>
        <dbReference type="ARBA" id="ARBA00004496"/>
    </source>
</evidence>
<dbReference type="PANTHER" id="PTHR32071">
    <property type="entry name" value="TRANSCRIPTIONAL REGULATORY PROTEIN"/>
    <property type="match status" value="1"/>
</dbReference>
<name>A0A178IDL3_9BACT</name>
<evidence type="ECO:0000256" key="15">
    <source>
        <dbReference type="ARBA" id="ARBA00031910"/>
    </source>
</evidence>
<keyword evidence="6" id="KW-0547">Nucleotide-binding</keyword>
<dbReference type="Gene3D" id="3.40.50.2300">
    <property type="match status" value="1"/>
</dbReference>
<evidence type="ECO:0000256" key="9">
    <source>
        <dbReference type="ARBA" id="ARBA00023015"/>
    </source>
</evidence>
<dbReference type="GO" id="GO:0005524">
    <property type="term" value="F:ATP binding"/>
    <property type="evidence" value="ECO:0007669"/>
    <property type="project" value="UniProtKB-KW"/>
</dbReference>
<dbReference type="Proteomes" id="UP000078486">
    <property type="component" value="Unassembled WGS sequence"/>
</dbReference>
<dbReference type="AlphaFoldDB" id="A0A178IDL3"/>
<evidence type="ECO:0000259" key="18">
    <source>
        <dbReference type="PROSITE" id="PS50110"/>
    </source>
</evidence>
<dbReference type="GO" id="GO:0005737">
    <property type="term" value="C:cytoplasm"/>
    <property type="evidence" value="ECO:0007669"/>
    <property type="project" value="UniProtKB-SubCell"/>
</dbReference>
<evidence type="ECO:0000313" key="19">
    <source>
        <dbReference type="EMBL" id="OAM87247.1"/>
    </source>
</evidence>
<evidence type="ECO:0000256" key="11">
    <source>
        <dbReference type="ARBA" id="ARBA00023159"/>
    </source>
</evidence>
<keyword evidence="10" id="KW-0238">DNA-binding</keyword>
<dbReference type="SUPFAM" id="SSF46689">
    <property type="entry name" value="Homeodomain-like"/>
    <property type="match status" value="1"/>
</dbReference>
<evidence type="ECO:0000256" key="14">
    <source>
        <dbReference type="ARBA" id="ARBA00029881"/>
    </source>
</evidence>
<reference evidence="19 20" key="1">
    <citation type="submission" date="2016-01" db="EMBL/GenBank/DDBJ databases">
        <title>High potential of lignocellulose degradation of a new Verrucomicrobia species.</title>
        <authorList>
            <person name="Wang Y."/>
            <person name="Shi Y."/>
            <person name="Qiu Z."/>
            <person name="Liu S."/>
            <person name="Yang H."/>
        </authorList>
    </citation>
    <scope>NUCLEOTIDE SEQUENCE [LARGE SCALE GENOMIC DNA]</scope>
    <source>
        <strain evidence="19 20">TSB47</strain>
    </source>
</reference>
<dbReference type="PANTHER" id="PTHR32071:SF95">
    <property type="entry name" value="DNA-BINDING TRANSCRIPTIONAL REGULATOR NTRC"/>
    <property type="match status" value="1"/>
</dbReference>
<dbReference type="InterPro" id="IPR002197">
    <property type="entry name" value="HTH_Fis"/>
</dbReference>
<dbReference type="PROSITE" id="PS50045">
    <property type="entry name" value="SIGMA54_INTERACT_4"/>
    <property type="match status" value="1"/>
</dbReference>
<dbReference type="Gene3D" id="1.10.10.60">
    <property type="entry name" value="Homeodomain-like"/>
    <property type="match status" value="1"/>
</dbReference>
<keyword evidence="20" id="KW-1185">Reference proteome</keyword>
<evidence type="ECO:0000256" key="8">
    <source>
        <dbReference type="ARBA" id="ARBA00023012"/>
    </source>
</evidence>
<dbReference type="InterPro" id="IPR002078">
    <property type="entry name" value="Sigma_54_int"/>
</dbReference>
<keyword evidence="12" id="KW-0804">Transcription</keyword>
<dbReference type="Pfam" id="PF02954">
    <property type="entry name" value="HTH_8"/>
    <property type="match status" value="1"/>
</dbReference>
<evidence type="ECO:0000313" key="20">
    <source>
        <dbReference type="Proteomes" id="UP000078486"/>
    </source>
</evidence>
<dbReference type="PRINTS" id="PR01590">
    <property type="entry name" value="HTHFIS"/>
</dbReference>
<dbReference type="Pfam" id="PF00072">
    <property type="entry name" value="Response_reg"/>
    <property type="match status" value="1"/>
</dbReference>
<feature type="domain" description="Sigma-54 factor interaction" evidence="17">
    <location>
        <begin position="149"/>
        <end position="378"/>
    </location>
</feature>
<dbReference type="Gene3D" id="1.10.8.60">
    <property type="match status" value="1"/>
</dbReference>
<proteinExistence type="predicted"/>
<dbReference type="Pfam" id="PF00158">
    <property type="entry name" value="Sigma54_activat"/>
    <property type="match status" value="1"/>
</dbReference>
<feature type="modified residue" description="4-aspartylphosphate" evidence="16">
    <location>
        <position position="59"/>
    </location>
</feature>
<evidence type="ECO:0000256" key="5">
    <source>
        <dbReference type="ARBA" id="ARBA00022553"/>
    </source>
</evidence>
<dbReference type="InterPro" id="IPR003593">
    <property type="entry name" value="AAA+_ATPase"/>
</dbReference>
<dbReference type="PROSITE" id="PS50110">
    <property type="entry name" value="RESPONSE_REGULATORY"/>
    <property type="match status" value="1"/>
</dbReference>
<dbReference type="InterPro" id="IPR025662">
    <property type="entry name" value="Sigma_54_int_dom_ATP-bd_1"/>
</dbReference>
<keyword evidence="9" id="KW-0805">Transcription regulation</keyword>
<dbReference type="Gene3D" id="3.40.50.300">
    <property type="entry name" value="P-loop containing nucleotide triphosphate hydrolases"/>
    <property type="match status" value="1"/>
</dbReference>
<dbReference type="SMART" id="SM00382">
    <property type="entry name" value="AAA"/>
    <property type="match status" value="1"/>
</dbReference>
<evidence type="ECO:0000256" key="4">
    <source>
        <dbReference type="ARBA" id="ARBA00022491"/>
    </source>
</evidence>
<dbReference type="InterPro" id="IPR025944">
    <property type="entry name" value="Sigma_54_int_dom_CS"/>
</dbReference>
<evidence type="ECO:0000256" key="3">
    <source>
        <dbReference type="ARBA" id="ARBA00022490"/>
    </source>
</evidence>
<keyword evidence="11" id="KW-0010">Activator</keyword>
<dbReference type="RefSeq" id="WP_068772763.1">
    <property type="nucleotide sequence ID" value="NZ_CP109796.1"/>
</dbReference>
<dbReference type="STRING" id="1184151.AW736_23615"/>
<keyword evidence="3" id="KW-0963">Cytoplasm</keyword>
<keyword evidence="13" id="KW-0535">Nitrogen fixation</keyword>
<dbReference type="FunFam" id="3.40.50.300:FF:000006">
    <property type="entry name" value="DNA-binding transcriptional regulator NtrC"/>
    <property type="match status" value="1"/>
</dbReference>
<dbReference type="SMART" id="SM00448">
    <property type="entry name" value="REC"/>
    <property type="match status" value="1"/>
</dbReference>
<comment type="caution">
    <text evidence="19">The sequence shown here is derived from an EMBL/GenBank/DDBJ whole genome shotgun (WGS) entry which is preliminary data.</text>
</comment>
<evidence type="ECO:0000256" key="10">
    <source>
        <dbReference type="ARBA" id="ARBA00023125"/>
    </source>
</evidence>
<evidence type="ECO:0000256" key="2">
    <source>
        <dbReference type="ARBA" id="ARBA00019059"/>
    </source>
</evidence>
<dbReference type="GO" id="GO:0006355">
    <property type="term" value="P:regulation of DNA-templated transcription"/>
    <property type="evidence" value="ECO:0007669"/>
    <property type="project" value="InterPro"/>
</dbReference>
<dbReference type="FunFam" id="3.40.50.2300:FF:000018">
    <property type="entry name" value="DNA-binding transcriptional regulator NtrC"/>
    <property type="match status" value="1"/>
</dbReference>
<evidence type="ECO:0000259" key="17">
    <source>
        <dbReference type="PROSITE" id="PS50045"/>
    </source>
</evidence>
<dbReference type="SUPFAM" id="SSF52540">
    <property type="entry name" value="P-loop containing nucleoside triphosphate hydrolases"/>
    <property type="match status" value="1"/>
</dbReference>
<dbReference type="EMBL" id="LRRQ01000175">
    <property type="protein sequence ID" value="OAM87247.1"/>
    <property type="molecule type" value="Genomic_DNA"/>
</dbReference>
<dbReference type="GO" id="GO:0043565">
    <property type="term" value="F:sequence-specific DNA binding"/>
    <property type="evidence" value="ECO:0007669"/>
    <property type="project" value="InterPro"/>
</dbReference>
<dbReference type="OrthoDB" id="9802354at2"/>
<dbReference type="InterPro" id="IPR058031">
    <property type="entry name" value="AAA_lid_NorR"/>
</dbReference>
<dbReference type="PROSITE" id="PS00688">
    <property type="entry name" value="SIGMA54_INTERACT_3"/>
    <property type="match status" value="1"/>
</dbReference>
<dbReference type="PROSITE" id="PS00675">
    <property type="entry name" value="SIGMA54_INTERACT_1"/>
    <property type="match status" value="1"/>
</dbReference>
<evidence type="ECO:0000256" key="16">
    <source>
        <dbReference type="PROSITE-ProRule" id="PRU00169"/>
    </source>
</evidence>
<protein>
    <recommendedName>
        <fullName evidence="2">DNA-binding transcriptional regulator NtrC</fullName>
    </recommendedName>
    <alternativeName>
        <fullName evidence="14">Nitrogen regulation protein NR(I)</fullName>
    </alternativeName>
    <alternativeName>
        <fullName evidence="15">Nitrogen regulator I</fullName>
    </alternativeName>
</protein>
<keyword evidence="7" id="KW-0067">ATP-binding</keyword>
<dbReference type="CDD" id="cd00009">
    <property type="entry name" value="AAA"/>
    <property type="match status" value="1"/>
</dbReference>
<evidence type="ECO:0000256" key="12">
    <source>
        <dbReference type="ARBA" id="ARBA00023163"/>
    </source>
</evidence>
<organism evidence="19 20">
    <name type="scientific">Termitidicoccus mucosus</name>
    <dbReference type="NCBI Taxonomy" id="1184151"/>
    <lineage>
        <taxon>Bacteria</taxon>
        <taxon>Pseudomonadati</taxon>
        <taxon>Verrucomicrobiota</taxon>
        <taxon>Opitutia</taxon>
        <taxon>Opitutales</taxon>
        <taxon>Opitutaceae</taxon>
        <taxon>Termitidicoccus</taxon>
    </lineage>
</organism>
<evidence type="ECO:0000256" key="7">
    <source>
        <dbReference type="ARBA" id="ARBA00022840"/>
    </source>
</evidence>
<evidence type="ECO:0000256" key="13">
    <source>
        <dbReference type="ARBA" id="ARBA00023231"/>
    </source>
</evidence>